<dbReference type="Gene3D" id="1.20.1250.20">
    <property type="entry name" value="MFS general substrate transporter like domains"/>
    <property type="match status" value="2"/>
</dbReference>
<dbReference type="InterPro" id="IPR011701">
    <property type="entry name" value="MFS"/>
</dbReference>
<feature type="transmembrane region" description="Helical" evidence="5">
    <location>
        <begin position="128"/>
        <end position="147"/>
    </location>
</feature>
<gene>
    <name evidence="7" type="primary">C38C10.2_0</name>
    <name evidence="7" type="ORF">E2C01_023202</name>
</gene>
<dbReference type="GO" id="GO:0022857">
    <property type="term" value="F:transmembrane transporter activity"/>
    <property type="evidence" value="ECO:0007669"/>
    <property type="project" value="InterPro"/>
</dbReference>
<feature type="transmembrane region" description="Helical" evidence="5">
    <location>
        <begin position="153"/>
        <end position="173"/>
    </location>
</feature>
<feature type="transmembrane region" description="Helical" evidence="5">
    <location>
        <begin position="16"/>
        <end position="33"/>
    </location>
</feature>
<dbReference type="OrthoDB" id="2250022at2759"/>
<name>A0A5B7E9D0_PORTR</name>
<keyword evidence="8" id="KW-1185">Reference proteome</keyword>
<feature type="transmembrane region" description="Helical" evidence="5">
    <location>
        <begin position="387"/>
        <end position="411"/>
    </location>
</feature>
<dbReference type="InterPro" id="IPR050382">
    <property type="entry name" value="MFS_Na/Anion_cotransporter"/>
</dbReference>
<evidence type="ECO:0000256" key="4">
    <source>
        <dbReference type="ARBA" id="ARBA00023136"/>
    </source>
</evidence>
<evidence type="ECO:0000259" key="6">
    <source>
        <dbReference type="PROSITE" id="PS50850"/>
    </source>
</evidence>
<sequence length="500" mass="54784">MTLSGRENKGPLFKSWRFWTTILAMLATVQLMMARMSLSMTLVCMVELPPPSSLAYGTNITDKLTHHTCRPPHSQGTGEETLVLTQRRSRDFTWSKTLQGHLLSSYFYGYIFGILPGGLAVDRWGGRLFMLLSVATIAATNFLLPSAAYTHHAVLYAVRVLQGFAEAMGLNAHQFLLARWGSRRDLSMLTSISYIGFPLGVMVAHPLVSSLCLHGPWGGWPSVFYLMGAAGGLWTIVSAFLLHNSPAAHPLISKEEIKYFQHHGTKINISGTSFKKSAWLKLARSGPVWALMGTSALGTFGYFAFTLHQPLFLRDVFGFSIKENGIMSSLPWSLEVPVSVATGVVVDMLRRRAMPLTTIKRVFNTAGFLLAGLTPLVVVEIGCEWRWAAAAFLLVVVVGNCTAFVGGYYYTPVDLAPPWAATLAGLSSTFIGLNGLVAPIAVAYLTPTGSREEWRQVFWVSGVLYLAGAIVFVIWGSAEPLPWINKYAPNTEEAARPDVQ</sequence>
<dbReference type="GO" id="GO:0016020">
    <property type="term" value="C:membrane"/>
    <property type="evidence" value="ECO:0007669"/>
    <property type="project" value="UniProtKB-SubCell"/>
</dbReference>
<dbReference type="PANTHER" id="PTHR11662">
    <property type="entry name" value="SOLUTE CARRIER FAMILY 17"/>
    <property type="match status" value="1"/>
</dbReference>
<dbReference type="GO" id="GO:0006820">
    <property type="term" value="P:monoatomic anion transport"/>
    <property type="evidence" value="ECO:0007669"/>
    <property type="project" value="TreeGrafter"/>
</dbReference>
<dbReference type="PANTHER" id="PTHR11662:SF455">
    <property type="entry name" value="GH23975P"/>
    <property type="match status" value="1"/>
</dbReference>
<evidence type="ECO:0000256" key="3">
    <source>
        <dbReference type="ARBA" id="ARBA00022989"/>
    </source>
</evidence>
<dbReference type="InterPro" id="IPR036259">
    <property type="entry name" value="MFS_trans_sf"/>
</dbReference>
<proteinExistence type="predicted"/>
<evidence type="ECO:0000313" key="8">
    <source>
        <dbReference type="Proteomes" id="UP000324222"/>
    </source>
</evidence>
<feature type="transmembrane region" description="Helical" evidence="5">
    <location>
        <begin position="103"/>
        <end position="121"/>
    </location>
</feature>
<dbReference type="EMBL" id="VSRR010002164">
    <property type="protein sequence ID" value="MPC29945.1"/>
    <property type="molecule type" value="Genomic_DNA"/>
</dbReference>
<dbReference type="InterPro" id="IPR020846">
    <property type="entry name" value="MFS_dom"/>
</dbReference>
<evidence type="ECO:0000256" key="1">
    <source>
        <dbReference type="ARBA" id="ARBA00004141"/>
    </source>
</evidence>
<keyword evidence="4 5" id="KW-0472">Membrane</keyword>
<feature type="transmembrane region" description="Helical" evidence="5">
    <location>
        <begin position="457"/>
        <end position="478"/>
    </location>
</feature>
<accession>A0A5B7E9D0</accession>
<dbReference type="Proteomes" id="UP000324222">
    <property type="component" value="Unassembled WGS sequence"/>
</dbReference>
<dbReference type="AlphaFoldDB" id="A0A5B7E9D0"/>
<keyword evidence="3 5" id="KW-1133">Transmembrane helix</keyword>
<dbReference type="PROSITE" id="PS50850">
    <property type="entry name" value="MFS"/>
    <property type="match status" value="1"/>
</dbReference>
<evidence type="ECO:0000313" key="7">
    <source>
        <dbReference type="EMBL" id="MPC29945.1"/>
    </source>
</evidence>
<dbReference type="SUPFAM" id="SSF103473">
    <property type="entry name" value="MFS general substrate transporter"/>
    <property type="match status" value="1"/>
</dbReference>
<organism evidence="7 8">
    <name type="scientific">Portunus trituberculatus</name>
    <name type="common">Swimming crab</name>
    <name type="synonym">Neptunus trituberculatus</name>
    <dbReference type="NCBI Taxonomy" id="210409"/>
    <lineage>
        <taxon>Eukaryota</taxon>
        <taxon>Metazoa</taxon>
        <taxon>Ecdysozoa</taxon>
        <taxon>Arthropoda</taxon>
        <taxon>Crustacea</taxon>
        <taxon>Multicrustacea</taxon>
        <taxon>Malacostraca</taxon>
        <taxon>Eumalacostraca</taxon>
        <taxon>Eucarida</taxon>
        <taxon>Decapoda</taxon>
        <taxon>Pleocyemata</taxon>
        <taxon>Brachyura</taxon>
        <taxon>Eubrachyura</taxon>
        <taxon>Portunoidea</taxon>
        <taxon>Portunidae</taxon>
        <taxon>Portuninae</taxon>
        <taxon>Portunus</taxon>
    </lineage>
</organism>
<dbReference type="Pfam" id="PF07690">
    <property type="entry name" value="MFS_1"/>
    <property type="match status" value="1"/>
</dbReference>
<feature type="transmembrane region" description="Helical" evidence="5">
    <location>
        <begin position="194"/>
        <end position="217"/>
    </location>
</feature>
<feature type="transmembrane region" description="Helical" evidence="5">
    <location>
        <begin position="223"/>
        <end position="242"/>
    </location>
</feature>
<protein>
    <submittedName>
        <fullName evidence="7">Putative transporter slc-17.2</fullName>
    </submittedName>
</protein>
<evidence type="ECO:0000256" key="5">
    <source>
        <dbReference type="SAM" id="Phobius"/>
    </source>
</evidence>
<feature type="domain" description="Major facilitator superfamily (MFS) profile" evidence="6">
    <location>
        <begin position="23"/>
        <end position="480"/>
    </location>
</feature>
<reference evidence="7 8" key="1">
    <citation type="submission" date="2019-05" db="EMBL/GenBank/DDBJ databases">
        <title>Another draft genome of Portunus trituberculatus and its Hox gene families provides insights of decapod evolution.</title>
        <authorList>
            <person name="Jeong J.-H."/>
            <person name="Song I."/>
            <person name="Kim S."/>
            <person name="Choi T."/>
            <person name="Kim D."/>
            <person name="Ryu S."/>
            <person name="Kim W."/>
        </authorList>
    </citation>
    <scope>NUCLEOTIDE SEQUENCE [LARGE SCALE GENOMIC DNA]</scope>
    <source>
        <tissue evidence="7">Muscle</tissue>
    </source>
</reference>
<comment type="caution">
    <text evidence="7">The sequence shown here is derived from an EMBL/GenBank/DDBJ whole genome shotgun (WGS) entry which is preliminary data.</text>
</comment>
<feature type="transmembrane region" description="Helical" evidence="5">
    <location>
        <begin position="423"/>
        <end position="445"/>
    </location>
</feature>
<evidence type="ECO:0000256" key="2">
    <source>
        <dbReference type="ARBA" id="ARBA00022692"/>
    </source>
</evidence>
<feature type="transmembrane region" description="Helical" evidence="5">
    <location>
        <begin position="286"/>
        <end position="305"/>
    </location>
</feature>
<feature type="transmembrane region" description="Helical" evidence="5">
    <location>
        <begin position="361"/>
        <end position="381"/>
    </location>
</feature>
<keyword evidence="2 5" id="KW-0812">Transmembrane</keyword>
<dbReference type="FunFam" id="1.20.1250.20:FF:000532">
    <property type="entry name" value="SLC (SoLute Carrier) homolog"/>
    <property type="match status" value="1"/>
</dbReference>
<comment type="subcellular location">
    <subcellularLocation>
        <location evidence="1">Membrane</location>
        <topology evidence="1">Multi-pass membrane protein</topology>
    </subcellularLocation>
</comment>